<sequence>MNLMALSLDALKQGSEKTEFPLEGLIVHHT</sequence>
<accession>A0AAU8BTX4</accession>
<dbReference type="EMBL" id="PP554575">
    <property type="protein sequence ID" value="XCD29287.1"/>
    <property type="molecule type" value="Genomic_DNA"/>
</dbReference>
<name>A0AAU8BTX4_9VIRU</name>
<protein>
    <submittedName>
        <fullName evidence="1">Uncharacterized protein</fullName>
    </submittedName>
</protein>
<proteinExistence type="predicted"/>
<reference evidence="1" key="1">
    <citation type="submission" date="2024-03" db="EMBL/GenBank/DDBJ databases">
        <title>This phage originates from the Bacteriophage catalogue of the Bacteriophage Competence Centre, Department of Microbiology und Biotechnology, Max Rubner-Institut, Kiel, Germany.</title>
        <authorList>
            <person name="Sprotte S."/>
            <person name="Brinks E."/>
        </authorList>
    </citation>
    <scope>NUCLEOTIDE SEQUENCE</scope>
</reference>
<organism evidence="1">
    <name type="scientific">Escherichia phage PMBT16</name>
    <dbReference type="NCBI Taxonomy" id="3137282"/>
    <lineage>
        <taxon>Viruses</taxon>
    </lineage>
</organism>
<evidence type="ECO:0000313" key="1">
    <source>
        <dbReference type="EMBL" id="XCD29287.1"/>
    </source>
</evidence>